<evidence type="ECO:0000313" key="1">
    <source>
        <dbReference type="EMBL" id="MEY8661521.1"/>
    </source>
</evidence>
<dbReference type="Proteomes" id="UP001565236">
    <property type="component" value="Unassembled WGS sequence"/>
</dbReference>
<organism evidence="1 2">
    <name type="scientific">Ligilactobacillus faecis</name>
    <dbReference type="NCBI Taxonomy" id="762833"/>
    <lineage>
        <taxon>Bacteria</taxon>
        <taxon>Bacillati</taxon>
        <taxon>Bacillota</taxon>
        <taxon>Bacilli</taxon>
        <taxon>Lactobacillales</taxon>
        <taxon>Lactobacillaceae</taxon>
        <taxon>Ligilactobacillus</taxon>
    </lineage>
</organism>
<dbReference type="EMBL" id="JBCLUF010000003">
    <property type="protein sequence ID" value="MEY8661521.1"/>
    <property type="molecule type" value="Genomic_DNA"/>
</dbReference>
<dbReference type="RefSeq" id="WP_369940280.1">
    <property type="nucleotide sequence ID" value="NZ_JBCLUF010000003.1"/>
</dbReference>
<reference evidence="1 2" key="1">
    <citation type="submission" date="2024-03" db="EMBL/GenBank/DDBJ databases">
        <title>Mouse gut bacterial collection (mGBC) of GemPharmatech.</title>
        <authorList>
            <person name="He Y."/>
            <person name="Dong L."/>
            <person name="Wu D."/>
            <person name="Gao X."/>
            <person name="Lin Z."/>
        </authorList>
    </citation>
    <scope>NUCLEOTIDE SEQUENCE [LARGE SCALE GENOMIC DNA]</scope>
    <source>
        <strain evidence="1 2">15-30</strain>
    </source>
</reference>
<proteinExistence type="predicted"/>
<sequence length="74" mass="8277">MGKDALEDILAKQEKLREEKKKIVTANYAKVGRIFGRAIGLKTAGEYVGNVDFALLKRYAEEAGALYREKTKIS</sequence>
<comment type="caution">
    <text evidence="1">The sequence shown here is derived from an EMBL/GenBank/DDBJ whole genome shotgun (WGS) entry which is preliminary data.</text>
</comment>
<name>A0ABV4DM15_9LACO</name>
<gene>
    <name evidence="1" type="ORF">AALT52_01230</name>
</gene>
<accession>A0ABV4DM15</accession>
<keyword evidence="2" id="KW-1185">Reference proteome</keyword>
<evidence type="ECO:0000313" key="2">
    <source>
        <dbReference type="Proteomes" id="UP001565236"/>
    </source>
</evidence>
<protein>
    <submittedName>
        <fullName evidence="1">Uncharacterized protein</fullName>
    </submittedName>
</protein>